<dbReference type="EMBL" id="MCGT01000013">
    <property type="protein sequence ID" value="ORX54601.1"/>
    <property type="molecule type" value="Genomic_DNA"/>
</dbReference>
<dbReference type="GO" id="GO:0000750">
    <property type="term" value="P:pheromone-dependent signal transduction involved in conjugation with cellular fusion"/>
    <property type="evidence" value="ECO:0007669"/>
    <property type="project" value="InterPro"/>
</dbReference>
<keyword evidence="7" id="KW-0564">Palmitate</keyword>
<dbReference type="Gene3D" id="4.10.260.10">
    <property type="entry name" value="Transducin (heterotrimeric G protein), gamma chain"/>
    <property type="match status" value="1"/>
</dbReference>
<evidence type="ECO:0000256" key="2">
    <source>
        <dbReference type="ARBA" id="ARBA00007431"/>
    </source>
</evidence>
<dbReference type="GO" id="GO:0031681">
    <property type="term" value="F:G-protein beta-subunit binding"/>
    <property type="evidence" value="ECO:0007669"/>
    <property type="project" value="InterPro"/>
</dbReference>
<reference evidence="12 13" key="1">
    <citation type="submission" date="2016-07" db="EMBL/GenBank/DDBJ databases">
        <title>Pervasive Adenine N6-methylation of Active Genes in Fungi.</title>
        <authorList>
            <consortium name="DOE Joint Genome Institute"/>
            <person name="Mondo S.J."/>
            <person name="Dannebaum R.O."/>
            <person name="Kuo R.C."/>
            <person name="Labutti K."/>
            <person name="Haridas S."/>
            <person name="Kuo A."/>
            <person name="Salamov A."/>
            <person name="Ahrendt S.R."/>
            <person name="Lipzen A."/>
            <person name="Sullivan W."/>
            <person name="Andreopoulos W.B."/>
            <person name="Clum A."/>
            <person name="Lindquist E."/>
            <person name="Daum C."/>
            <person name="Ramamoorthy G.K."/>
            <person name="Gryganskyi A."/>
            <person name="Culley D."/>
            <person name="Magnuson J.K."/>
            <person name="James T.Y."/>
            <person name="O'Malley M.A."/>
            <person name="Stajich J.E."/>
            <person name="Spatafora J.W."/>
            <person name="Visel A."/>
            <person name="Grigoriev I.V."/>
        </authorList>
    </citation>
    <scope>NUCLEOTIDE SEQUENCE [LARGE SCALE GENOMIC DNA]</scope>
    <source>
        <strain evidence="12 13">NRRL 3301</strain>
    </source>
</reference>
<evidence type="ECO:0000256" key="6">
    <source>
        <dbReference type="ARBA" id="ARBA00023136"/>
    </source>
</evidence>
<keyword evidence="5" id="KW-0488">Methylation</keyword>
<comment type="subcellular location">
    <subcellularLocation>
        <location evidence="1">Membrane</location>
        <topology evidence="1">Peripheral membrane protein</topology>
    </subcellularLocation>
</comment>
<keyword evidence="8" id="KW-0807">Transducer</keyword>
<evidence type="ECO:0000256" key="4">
    <source>
        <dbReference type="ARBA" id="ARBA00016111"/>
    </source>
</evidence>
<evidence type="ECO:0000256" key="1">
    <source>
        <dbReference type="ARBA" id="ARBA00004170"/>
    </source>
</evidence>
<evidence type="ECO:0000256" key="3">
    <source>
        <dbReference type="ARBA" id="ARBA00011581"/>
    </source>
</evidence>
<gene>
    <name evidence="12" type="ORF">DM01DRAFT_1407427</name>
</gene>
<feature type="domain" description="G protein gamma" evidence="11">
    <location>
        <begin position="5"/>
        <end position="79"/>
    </location>
</feature>
<evidence type="ECO:0000313" key="13">
    <source>
        <dbReference type="Proteomes" id="UP000242146"/>
    </source>
</evidence>
<dbReference type="Pfam" id="PF00631">
    <property type="entry name" value="G-gamma"/>
    <property type="match status" value="1"/>
</dbReference>
<dbReference type="InterPro" id="IPR015898">
    <property type="entry name" value="G-protein_gamma-like_dom"/>
</dbReference>
<dbReference type="GO" id="GO:0005834">
    <property type="term" value="C:heterotrimeric G-protein complex"/>
    <property type="evidence" value="ECO:0007669"/>
    <property type="project" value="TreeGrafter"/>
</dbReference>
<dbReference type="STRING" id="101127.A0A1X2GIQ3"/>
<comment type="subunit">
    <text evidence="3">G proteins are composed of 3 units, alpha, beta and gamma.</text>
</comment>
<keyword evidence="6" id="KW-0472">Membrane</keyword>
<dbReference type="InterPro" id="IPR041848">
    <property type="entry name" value="Ste18_fungal"/>
</dbReference>
<evidence type="ECO:0000313" key="12">
    <source>
        <dbReference type="EMBL" id="ORX54601.1"/>
    </source>
</evidence>
<dbReference type="SMART" id="SM01224">
    <property type="entry name" value="G_gamma"/>
    <property type="match status" value="1"/>
</dbReference>
<evidence type="ECO:0000256" key="10">
    <source>
        <dbReference type="ARBA" id="ARBA00023289"/>
    </source>
</evidence>
<dbReference type="AlphaFoldDB" id="A0A1X2GIQ3"/>
<dbReference type="FunFam" id="4.10.260.10:FF:000003">
    <property type="entry name" value="G-protein complex gamma subunit Ste18/GpgA"/>
    <property type="match status" value="1"/>
</dbReference>
<dbReference type="SUPFAM" id="SSF48670">
    <property type="entry name" value="Transducin (heterotrimeric G protein), gamma chain"/>
    <property type="match status" value="1"/>
</dbReference>
<proteinExistence type="inferred from homology"/>
<dbReference type="PANTHER" id="PTHR28189">
    <property type="entry name" value="GUANINE NUCLEOTIDE-BINDING PROTEIN SUBUNIT GAMMA"/>
    <property type="match status" value="1"/>
</dbReference>
<comment type="caution">
    <text evidence="12">The sequence shown here is derived from an EMBL/GenBank/DDBJ whole genome shotgun (WGS) entry which is preliminary data.</text>
</comment>
<organism evidence="12 13">
    <name type="scientific">Hesseltinella vesiculosa</name>
    <dbReference type="NCBI Taxonomy" id="101127"/>
    <lineage>
        <taxon>Eukaryota</taxon>
        <taxon>Fungi</taxon>
        <taxon>Fungi incertae sedis</taxon>
        <taxon>Mucoromycota</taxon>
        <taxon>Mucoromycotina</taxon>
        <taxon>Mucoromycetes</taxon>
        <taxon>Mucorales</taxon>
        <taxon>Cunninghamellaceae</taxon>
        <taxon>Hesseltinella</taxon>
    </lineage>
</organism>
<name>A0A1X2GIQ3_9FUNG</name>
<dbReference type="PROSITE" id="PS50058">
    <property type="entry name" value="G_PROTEIN_GAMMA"/>
    <property type="match status" value="1"/>
</dbReference>
<dbReference type="InterPro" id="IPR036284">
    <property type="entry name" value="GGL_sf"/>
</dbReference>
<evidence type="ECO:0000256" key="8">
    <source>
        <dbReference type="ARBA" id="ARBA00023224"/>
    </source>
</evidence>
<accession>A0A1X2GIQ3</accession>
<evidence type="ECO:0000256" key="9">
    <source>
        <dbReference type="ARBA" id="ARBA00023288"/>
    </source>
</evidence>
<dbReference type="SMART" id="SM00224">
    <property type="entry name" value="GGL"/>
    <property type="match status" value="1"/>
</dbReference>
<keyword evidence="10" id="KW-0636">Prenylation</keyword>
<dbReference type="GO" id="GO:0007186">
    <property type="term" value="P:G protein-coupled receptor signaling pathway"/>
    <property type="evidence" value="ECO:0007669"/>
    <property type="project" value="InterPro"/>
</dbReference>
<comment type="similarity">
    <text evidence="2">Belongs to the G protein gamma family.</text>
</comment>
<dbReference type="PANTHER" id="PTHR28189:SF1">
    <property type="entry name" value="GUANINE NUCLEOTIDE-BINDING PROTEIN SUBUNIT GAMMA"/>
    <property type="match status" value="1"/>
</dbReference>
<dbReference type="Proteomes" id="UP000242146">
    <property type="component" value="Unassembled WGS sequence"/>
</dbReference>
<evidence type="ECO:0000256" key="5">
    <source>
        <dbReference type="ARBA" id="ARBA00022481"/>
    </source>
</evidence>
<evidence type="ECO:0000256" key="7">
    <source>
        <dbReference type="ARBA" id="ARBA00023139"/>
    </source>
</evidence>
<dbReference type="OrthoDB" id="19232at2759"/>
<evidence type="ECO:0000259" key="11">
    <source>
        <dbReference type="PROSITE" id="PS50058"/>
    </source>
</evidence>
<sequence length="79" mass="9286">MMRRTRDELAEMKLRRVLQQNQNLKAQLETTRLPVSQASQSLIKYCQSTKDPLIPSIWGPAENDHFVPLRKKWKCCTVM</sequence>
<keyword evidence="13" id="KW-1185">Reference proteome</keyword>
<keyword evidence="9" id="KW-0449">Lipoprotein</keyword>
<protein>
    <recommendedName>
        <fullName evidence="4">Guanine nucleotide-binding protein subunit gamma</fullName>
    </recommendedName>
</protein>